<evidence type="ECO:0000313" key="3">
    <source>
        <dbReference type="Proteomes" id="UP001629113"/>
    </source>
</evidence>
<feature type="region of interest" description="Disordered" evidence="1">
    <location>
        <begin position="1"/>
        <end position="37"/>
    </location>
</feature>
<name>A0ABR4P8D9_9HELO</name>
<feature type="compositionally biased region" description="Acidic residues" evidence="1">
    <location>
        <begin position="201"/>
        <end position="213"/>
    </location>
</feature>
<comment type="caution">
    <text evidence="2">The sequence shown here is derived from an EMBL/GenBank/DDBJ whole genome shotgun (WGS) entry which is preliminary data.</text>
</comment>
<sequence>MPLEPPPSPTASLESIKLSPPRTSRVSVTSSPLAQHSPYSVDGDCNAGDMFGGATIVTDLDTGGYHNTQGLFIGAAPTKCHYTTLVHTCKHMTPQSYPRITHVPSCPGPGSVSPDNGSGDGNSDSKKKKKKKKKKRTTARQSRIMHGSRRLCDNLAQKPVLKQVETECGECHERSAIREREDARRREKKKRAREGGRGGDMDVDEDEDEDEERDRDWEVIEKKKVGRGLEPSFTARVRDMPVVRFFGNAWR</sequence>
<proteinExistence type="predicted"/>
<feature type="compositionally biased region" description="Low complexity" evidence="1">
    <location>
        <begin position="103"/>
        <end position="114"/>
    </location>
</feature>
<feature type="region of interest" description="Disordered" evidence="1">
    <location>
        <begin position="100"/>
        <end position="151"/>
    </location>
</feature>
<accession>A0ABR4P8D9</accession>
<feature type="region of interest" description="Disordered" evidence="1">
    <location>
        <begin position="179"/>
        <end position="215"/>
    </location>
</feature>
<evidence type="ECO:0000256" key="1">
    <source>
        <dbReference type="SAM" id="MobiDB-lite"/>
    </source>
</evidence>
<dbReference type="EMBL" id="JBFCZG010000007">
    <property type="protein sequence ID" value="KAL3419582.1"/>
    <property type="molecule type" value="Genomic_DNA"/>
</dbReference>
<dbReference type="Proteomes" id="UP001629113">
    <property type="component" value="Unassembled WGS sequence"/>
</dbReference>
<evidence type="ECO:0000313" key="2">
    <source>
        <dbReference type="EMBL" id="KAL3419582.1"/>
    </source>
</evidence>
<gene>
    <name evidence="2" type="ORF">PVAG01_08080</name>
</gene>
<keyword evidence="3" id="KW-1185">Reference proteome</keyword>
<organism evidence="2 3">
    <name type="scientific">Phlyctema vagabunda</name>
    <dbReference type="NCBI Taxonomy" id="108571"/>
    <lineage>
        <taxon>Eukaryota</taxon>
        <taxon>Fungi</taxon>
        <taxon>Dikarya</taxon>
        <taxon>Ascomycota</taxon>
        <taxon>Pezizomycotina</taxon>
        <taxon>Leotiomycetes</taxon>
        <taxon>Helotiales</taxon>
        <taxon>Dermateaceae</taxon>
        <taxon>Phlyctema</taxon>
    </lineage>
</organism>
<reference evidence="2 3" key="1">
    <citation type="submission" date="2024-06" db="EMBL/GenBank/DDBJ databases">
        <title>Complete genome of Phlyctema vagabunda strain 19-DSS-EL-015.</title>
        <authorList>
            <person name="Fiorenzani C."/>
        </authorList>
    </citation>
    <scope>NUCLEOTIDE SEQUENCE [LARGE SCALE GENOMIC DNA]</scope>
    <source>
        <strain evidence="2 3">19-DSS-EL-015</strain>
    </source>
</reference>
<protein>
    <submittedName>
        <fullName evidence="2">Uncharacterized protein</fullName>
    </submittedName>
</protein>
<feature type="compositionally biased region" description="Basic residues" evidence="1">
    <location>
        <begin position="126"/>
        <end position="138"/>
    </location>
</feature>
<feature type="compositionally biased region" description="Polar residues" evidence="1">
    <location>
        <begin position="21"/>
        <end position="37"/>
    </location>
</feature>